<dbReference type="Proteomes" id="UP000248330">
    <property type="component" value="Unassembled WGS sequence"/>
</dbReference>
<accession>A0A318EGY6</accession>
<sequence length="133" mass="13631">MRTFRHFGVWFGTLAVLMQLLLPQVHAAAYADRSGDPLGYALCGAGVTPSLAAELRQILPAEVVAALDADHAAPELTDCHACVGAHASAATQSPAAAGTAPETVVIVATPTDAAIADSRRARRPPARAPPLST</sequence>
<evidence type="ECO:0000313" key="2">
    <source>
        <dbReference type="EMBL" id="PXV69828.1"/>
    </source>
</evidence>
<protein>
    <recommendedName>
        <fullName evidence="4">DUF2946 family protein</fullName>
    </recommendedName>
</protein>
<proteinExistence type="predicted"/>
<comment type="caution">
    <text evidence="2">The sequence shown here is derived from an EMBL/GenBank/DDBJ whole genome shotgun (WGS) entry which is preliminary data.</text>
</comment>
<keyword evidence="3" id="KW-1185">Reference proteome</keyword>
<feature type="chain" id="PRO_5016366581" description="DUF2946 family protein" evidence="1">
    <location>
        <begin position="28"/>
        <end position="133"/>
    </location>
</feature>
<dbReference type="AlphaFoldDB" id="A0A318EGY6"/>
<evidence type="ECO:0000313" key="3">
    <source>
        <dbReference type="Proteomes" id="UP000248330"/>
    </source>
</evidence>
<reference evidence="2 3" key="1">
    <citation type="submission" date="2018-04" db="EMBL/GenBank/DDBJ databases">
        <title>Genomic Encyclopedia of Type Strains, Phase IV (KMG-IV): sequencing the most valuable type-strain genomes for metagenomic binning, comparative biology and taxonomic classification.</title>
        <authorList>
            <person name="Goeker M."/>
        </authorList>
    </citation>
    <scope>NUCLEOTIDE SEQUENCE [LARGE SCALE GENOMIC DNA]</scope>
    <source>
        <strain evidence="2 3">DSM 104150</strain>
    </source>
</reference>
<feature type="signal peptide" evidence="1">
    <location>
        <begin position="1"/>
        <end position="27"/>
    </location>
</feature>
<evidence type="ECO:0000256" key="1">
    <source>
        <dbReference type="SAM" id="SignalP"/>
    </source>
</evidence>
<name>A0A318EGY6_9GAMM</name>
<dbReference type="OrthoDB" id="9988165at2"/>
<evidence type="ECO:0008006" key="4">
    <source>
        <dbReference type="Google" id="ProtNLM"/>
    </source>
</evidence>
<keyword evidence="1" id="KW-0732">Signal</keyword>
<dbReference type="EMBL" id="QICN01000003">
    <property type="protein sequence ID" value="PXV69828.1"/>
    <property type="molecule type" value="Genomic_DNA"/>
</dbReference>
<organism evidence="2 3">
    <name type="scientific">Sinimarinibacterium flocculans</name>
    <dbReference type="NCBI Taxonomy" id="985250"/>
    <lineage>
        <taxon>Bacteria</taxon>
        <taxon>Pseudomonadati</taxon>
        <taxon>Pseudomonadota</taxon>
        <taxon>Gammaproteobacteria</taxon>
        <taxon>Nevskiales</taxon>
        <taxon>Nevskiaceae</taxon>
        <taxon>Sinimarinibacterium</taxon>
    </lineage>
</organism>
<dbReference type="RefSeq" id="WP_110264726.1">
    <property type="nucleotide sequence ID" value="NZ_CAKZQT010000029.1"/>
</dbReference>
<gene>
    <name evidence="2" type="ORF">C8D93_103404</name>
</gene>